<gene>
    <name evidence="1" type="ORF">TPAB3V08_LOCUS14542</name>
</gene>
<accession>A0ABN7PIL8</accession>
<organism evidence="1 2">
    <name type="scientific">Timema podura</name>
    <name type="common">Walking stick</name>
    <dbReference type="NCBI Taxonomy" id="61482"/>
    <lineage>
        <taxon>Eukaryota</taxon>
        <taxon>Metazoa</taxon>
        <taxon>Ecdysozoa</taxon>
        <taxon>Arthropoda</taxon>
        <taxon>Hexapoda</taxon>
        <taxon>Insecta</taxon>
        <taxon>Pterygota</taxon>
        <taxon>Neoptera</taxon>
        <taxon>Polyneoptera</taxon>
        <taxon>Phasmatodea</taxon>
        <taxon>Timematodea</taxon>
        <taxon>Timematoidea</taxon>
        <taxon>Timematidae</taxon>
        <taxon>Timema</taxon>
    </lineage>
</organism>
<dbReference type="Proteomes" id="UP001153148">
    <property type="component" value="Unassembled WGS sequence"/>
</dbReference>
<dbReference type="EMBL" id="CAJPIN010071773">
    <property type="protein sequence ID" value="CAG2067599.1"/>
    <property type="molecule type" value="Genomic_DNA"/>
</dbReference>
<sequence>DYLTTITSVKTPEGRGLVDTKRLVRKGGAGGSNQVGLVAAARQRQAPALKVGLVAADRWSWLLLPCNAKLLLSRWGWWQRPGGAGCCCRKQPGSYSQGVAGGSGQVGLVAAAANNQAANLKVGLVAADRWGWLLLPGNAKLLLSRQRQTDALKTTSATDTTGKTISAKTTSGKTIYSTTTSATTTLATTTSATTIFAKTISAKTSSSTMIFGANAL</sequence>
<name>A0ABN7PIL8_TIMPD</name>
<reference evidence="1" key="1">
    <citation type="submission" date="2021-03" db="EMBL/GenBank/DDBJ databases">
        <authorList>
            <person name="Tran Van P."/>
        </authorList>
    </citation>
    <scope>NUCLEOTIDE SEQUENCE</scope>
</reference>
<proteinExistence type="predicted"/>
<evidence type="ECO:0000313" key="2">
    <source>
        <dbReference type="Proteomes" id="UP001153148"/>
    </source>
</evidence>
<comment type="caution">
    <text evidence="1">The sequence shown here is derived from an EMBL/GenBank/DDBJ whole genome shotgun (WGS) entry which is preliminary data.</text>
</comment>
<protein>
    <submittedName>
        <fullName evidence="1">Uncharacterized protein</fullName>
    </submittedName>
</protein>
<evidence type="ECO:0000313" key="1">
    <source>
        <dbReference type="EMBL" id="CAG2067599.1"/>
    </source>
</evidence>
<keyword evidence="2" id="KW-1185">Reference proteome</keyword>
<feature type="non-terminal residue" evidence="1">
    <location>
        <position position="1"/>
    </location>
</feature>